<keyword evidence="1" id="KW-1133">Transmembrane helix</keyword>
<comment type="caution">
    <text evidence="2">The sequence shown here is derived from an EMBL/GenBank/DDBJ whole genome shotgun (WGS) entry which is preliminary data.</text>
</comment>
<keyword evidence="1" id="KW-0812">Transmembrane</keyword>
<keyword evidence="1" id="KW-0472">Membrane</keyword>
<organism evidence="2 3">
    <name type="scientific">Candidatus Uhrbacteria bacterium RIFCSPLOWO2_02_FULL_48_12</name>
    <dbReference type="NCBI Taxonomy" id="1802407"/>
    <lineage>
        <taxon>Bacteria</taxon>
        <taxon>Candidatus Uhriibacteriota</taxon>
    </lineage>
</organism>
<reference evidence="2 3" key="1">
    <citation type="journal article" date="2016" name="Nat. Commun.">
        <title>Thousands of microbial genomes shed light on interconnected biogeochemical processes in an aquifer system.</title>
        <authorList>
            <person name="Anantharaman K."/>
            <person name="Brown C.T."/>
            <person name="Hug L.A."/>
            <person name="Sharon I."/>
            <person name="Castelle C.J."/>
            <person name="Probst A.J."/>
            <person name="Thomas B.C."/>
            <person name="Singh A."/>
            <person name="Wilkins M.J."/>
            <person name="Karaoz U."/>
            <person name="Brodie E.L."/>
            <person name="Williams K.H."/>
            <person name="Hubbard S.S."/>
            <person name="Banfield J.F."/>
        </authorList>
    </citation>
    <scope>NUCLEOTIDE SEQUENCE [LARGE SCALE GENOMIC DNA]</scope>
</reference>
<dbReference type="STRING" id="1802407.A3I40_02865"/>
<evidence type="ECO:0000256" key="1">
    <source>
        <dbReference type="SAM" id="Phobius"/>
    </source>
</evidence>
<accession>A0A1F7VAS7</accession>
<dbReference type="AlphaFoldDB" id="A0A1F7VAS7"/>
<protein>
    <submittedName>
        <fullName evidence="2">Uncharacterized protein</fullName>
    </submittedName>
</protein>
<gene>
    <name evidence="2" type="ORF">A3I40_02865</name>
</gene>
<dbReference type="Proteomes" id="UP000178723">
    <property type="component" value="Unassembled WGS sequence"/>
</dbReference>
<evidence type="ECO:0000313" key="2">
    <source>
        <dbReference type="EMBL" id="OGL87137.1"/>
    </source>
</evidence>
<dbReference type="EMBL" id="MGEP01000039">
    <property type="protein sequence ID" value="OGL87137.1"/>
    <property type="molecule type" value="Genomic_DNA"/>
</dbReference>
<name>A0A1F7VAS7_9BACT</name>
<sequence>MNKHPKKFLSKFVRQPHIRLFVFLVALFLVLIGAIKYTAERLGHDTAPAPWRENLYQSDLNLKSVYETKTAAIVRKFAAENSSGAAGQRLGAIVKARQDLLDLTVPPEYKDLHLQLVIALTQLEAGYQGDADKLSKGQTMLSEAIKSQAWLKF</sequence>
<feature type="transmembrane region" description="Helical" evidence="1">
    <location>
        <begin position="20"/>
        <end position="39"/>
    </location>
</feature>
<proteinExistence type="predicted"/>
<evidence type="ECO:0000313" key="3">
    <source>
        <dbReference type="Proteomes" id="UP000178723"/>
    </source>
</evidence>